<dbReference type="AlphaFoldDB" id="A0A927PYX4"/>
<protein>
    <submittedName>
        <fullName evidence="2">RES family NAD+ phosphorylase</fullName>
    </submittedName>
</protein>
<feature type="domain" description="RES" evidence="1">
    <location>
        <begin position="21"/>
        <end position="149"/>
    </location>
</feature>
<dbReference type="RefSeq" id="WP_192139361.1">
    <property type="nucleotide sequence ID" value="NZ_JACYXZ010000001.1"/>
</dbReference>
<dbReference type="EMBL" id="JACYXZ010000001">
    <property type="protein sequence ID" value="MBD8868035.1"/>
    <property type="molecule type" value="Genomic_DNA"/>
</dbReference>
<evidence type="ECO:0000313" key="3">
    <source>
        <dbReference type="Proteomes" id="UP000616839"/>
    </source>
</evidence>
<reference evidence="2" key="1">
    <citation type="submission" date="2020-09" db="EMBL/GenBank/DDBJ databases">
        <title>Nocardioides sp. strain MJB4 16S ribosomal RNA gene Genome sequencing and assembly.</title>
        <authorList>
            <person name="Kim I."/>
        </authorList>
    </citation>
    <scope>NUCLEOTIDE SEQUENCE</scope>
    <source>
        <strain evidence="2">MJB4</strain>
    </source>
</reference>
<gene>
    <name evidence="2" type="ORF">IE331_00210</name>
</gene>
<keyword evidence="3" id="KW-1185">Reference proteome</keyword>
<name>A0A927PYX4_9ACTN</name>
<dbReference type="Proteomes" id="UP000616839">
    <property type="component" value="Unassembled WGS sequence"/>
</dbReference>
<accession>A0A927PYX4</accession>
<evidence type="ECO:0000259" key="1">
    <source>
        <dbReference type="SMART" id="SM00953"/>
    </source>
</evidence>
<sequence>MTTHSVAYRHAHWDTPWWANPNRTAGRYNRAMEASTQYWCLHPLGPLAEVLRWSGRASAEDAGTFRLRLWAAKVKRDDLVTINFENADRFGVSADELVGEDYAPTQELADQFRKNGAPGFIAPSAALPGTDVLVLFGPRLSFPYLLDPVDPDDQVPTAHAAEATIATEILPWVRWKGASHWALEEWRRSGAIAVWQEPPVLR</sequence>
<proteinExistence type="predicted"/>
<dbReference type="SMART" id="SM00953">
    <property type="entry name" value="RES"/>
    <property type="match status" value="1"/>
</dbReference>
<evidence type="ECO:0000313" key="2">
    <source>
        <dbReference type="EMBL" id="MBD8868035.1"/>
    </source>
</evidence>
<organism evidence="2 3">
    <name type="scientific">Nocardioides donggukensis</name>
    <dbReference type="NCBI Taxonomy" id="2774019"/>
    <lineage>
        <taxon>Bacteria</taxon>
        <taxon>Bacillati</taxon>
        <taxon>Actinomycetota</taxon>
        <taxon>Actinomycetes</taxon>
        <taxon>Propionibacteriales</taxon>
        <taxon>Nocardioidaceae</taxon>
        <taxon>Nocardioides</taxon>
    </lineage>
</organism>
<dbReference type="InterPro" id="IPR014914">
    <property type="entry name" value="RES_dom"/>
</dbReference>
<dbReference type="Pfam" id="PF08808">
    <property type="entry name" value="RES"/>
    <property type="match status" value="1"/>
</dbReference>
<comment type="caution">
    <text evidence="2">The sequence shown here is derived from an EMBL/GenBank/DDBJ whole genome shotgun (WGS) entry which is preliminary data.</text>
</comment>